<dbReference type="PANTHER" id="PTHR16196:SF0">
    <property type="entry name" value="PRE-MRNA-SPLICING FACTOR CWC25 HOMOLOG"/>
    <property type="match status" value="1"/>
</dbReference>
<feature type="compositionally biased region" description="Basic and acidic residues" evidence="8">
    <location>
        <begin position="286"/>
        <end position="295"/>
    </location>
</feature>
<evidence type="ECO:0000256" key="5">
    <source>
        <dbReference type="ARBA" id="ARBA00023054"/>
    </source>
</evidence>
<feature type="compositionally biased region" description="Basic and acidic residues" evidence="8">
    <location>
        <begin position="364"/>
        <end position="383"/>
    </location>
</feature>
<dbReference type="AlphaFoldDB" id="A0A1S8BNG1"/>
<evidence type="ECO:0000259" key="9">
    <source>
        <dbReference type="SMART" id="SM01083"/>
    </source>
</evidence>
<dbReference type="Pfam" id="PF10197">
    <property type="entry name" value="Cir_N"/>
    <property type="match status" value="1"/>
</dbReference>
<comment type="caution">
    <text evidence="10">The sequence shown here is derived from an EMBL/GenBank/DDBJ whole genome shotgun (WGS) entry which is preliminary data.</text>
</comment>
<dbReference type="GO" id="GO:0005684">
    <property type="term" value="C:U2-type spliceosomal complex"/>
    <property type="evidence" value="ECO:0007669"/>
    <property type="project" value="TreeGrafter"/>
</dbReference>
<dbReference type="STRING" id="420778.A0A1S8BNG1"/>
<evidence type="ECO:0000256" key="6">
    <source>
        <dbReference type="ARBA" id="ARBA00023187"/>
    </source>
</evidence>
<protein>
    <submittedName>
        <fullName evidence="10">Pre-mRNA-splicing factor CWC25</fullName>
    </submittedName>
</protein>
<feature type="compositionally biased region" description="Basic and acidic residues" evidence="8">
    <location>
        <begin position="245"/>
        <end position="274"/>
    </location>
</feature>
<evidence type="ECO:0000256" key="4">
    <source>
        <dbReference type="ARBA" id="ARBA00022728"/>
    </source>
</evidence>
<dbReference type="InterPro" id="IPR019339">
    <property type="entry name" value="CIR_N_dom"/>
</dbReference>
<feature type="region of interest" description="Disordered" evidence="8">
    <location>
        <begin position="128"/>
        <end position="152"/>
    </location>
</feature>
<proteinExistence type="inferred from homology"/>
<evidence type="ECO:0000313" key="11">
    <source>
        <dbReference type="Proteomes" id="UP000190776"/>
    </source>
</evidence>
<organism evidence="10 11">
    <name type="scientific">Diplodia seriata</name>
    <dbReference type="NCBI Taxonomy" id="420778"/>
    <lineage>
        <taxon>Eukaryota</taxon>
        <taxon>Fungi</taxon>
        <taxon>Dikarya</taxon>
        <taxon>Ascomycota</taxon>
        <taxon>Pezizomycotina</taxon>
        <taxon>Dothideomycetes</taxon>
        <taxon>Dothideomycetes incertae sedis</taxon>
        <taxon>Botryosphaeriales</taxon>
        <taxon>Botryosphaeriaceae</taxon>
        <taxon>Diplodia</taxon>
    </lineage>
</organism>
<feature type="compositionally biased region" description="Basic and acidic residues" evidence="8">
    <location>
        <begin position="330"/>
        <end position="340"/>
    </location>
</feature>
<evidence type="ECO:0000313" key="10">
    <source>
        <dbReference type="EMBL" id="OMP88753.1"/>
    </source>
</evidence>
<dbReference type="OrthoDB" id="21123at2759"/>
<keyword evidence="7" id="KW-0539">Nucleus</keyword>
<evidence type="ECO:0000256" key="3">
    <source>
        <dbReference type="ARBA" id="ARBA00022664"/>
    </source>
</evidence>
<evidence type="ECO:0000256" key="7">
    <source>
        <dbReference type="ARBA" id="ARBA00023242"/>
    </source>
</evidence>
<evidence type="ECO:0000256" key="2">
    <source>
        <dbReference type="ARBA" id="ARBA00006695"/>
    </source>
</evidence>
<name>A0A1S8BNG1_9PEZI</name>
<dbReference type="InterPro" id="IPR051376">
    <property type="entry name" value="CWC25_splicing_factor"/>
</dbReference>
<gene>
    <name evidence="10" type="ORF">BK809_0005474</name>
</gene>
<accession>A0A1S8BNG1</accession>
<dbReference type="InterPro" id="IPR022209">
    <property type="entry name" value="CWC25"/>
</dbReference>
<feature type="region of interest" description="Disordered" evidence="8">
    <location>
        <begin position="182"/>
        <end position="415"/>
    </location>
</feature>
<reference evidence="10 11" key="1">
    <citation type="submission" date="2017-01" db="EMBL/GenBank/DDBJ databases">
        <title>Draft genome sequence of Diplodia seriata F98.1, a fungal species involved in grapevine trunk diseases.</title>
        <authorList>
            <person name="Robert-Siegwald G."/>
            <person name="Vallet J."/>
            <person name="Abou-Mansour E."/>
            <person name="Xu J."/>
            <person name="Rey P."/>
            <person name="Bertsch C."/>
            <person name="Rego C."/>
            <person name="Larignon P."/>
            <person name="Fontaine F."/>
            <person name="Lebrun M.-H."/>
        </authorList>
    </citation>
    <scope>NUCLEOTIDE SEQUENCE [LARGE SCALE GENOMIC DNA]</scope>
    <source>
        <strain evidence="10 11">F98.1</strain>
    </source>
</reference>
<evidence type="ECO:0000256" key="8">
    <source>
        <dbReference type="SAM" id="MobiDB-lite"/>
    </source>
</evidence>
<dbReference type="Pfam" id="PF12542">
    <property type="entry name" value="CWC25"/>
    <property type="match status" value="1"/>
</dbReference>
<dbReference type="PANTHER" id="PTHR16196">
    <property type="entry name" value="CELL CYCLE CONTROL PROTEIN CWF25"/>
    <property type="match status" value="1"/>
</dbReference>
<keyword evidence="5" id="KW-0175">Coiled coil</keyword>
<keyword evidence="4" id="KW-0747">Spliceosome</keyword>
<sequence length="415" mass="48961">MGGDLNLKKSWHPLLMSNQRRVWEEEQKALEERKRIDQMMKERAEERAIQELQDMQEAAGGKKRMNRVDWMYSGPSSGQNGTTEEMEGYLLGKVCFIHDKCAFHLLSKLQRRVDNLIKNDETKKLEKNAGQESFLEAQPSASNPRDNLAKASMDPMAAVRQQEQAALETMMNDPVRRRALLREAGGSSEGDRKHRKHRHRDEESRHRSKRHRRDDDDERRHSHRSRHHRDSRSRSRSRSPHRRSRHDEGRERRRDEEYTRKRDSNKRRDSERSRSRSPYAHRRRDERRDRESSRKDNHRARAASSRSPSPDRRRGPPPRTFQKRSNSPKPTKDDAEERARKLAAMQSSASSLEEDRKKRLAALEAREEEERLADDKRRSEKGRFVAGLHRQAEDNIGLGERLKRSRAGLEKLEAY</sequence>
<comment type="subcellular location">
    <subcellularLocation>
        <location evidence="1">Nucleus</location>
    </subcellularLocation>
</comment>
<dbReference type="GO" id="GO:0000398">
    <property type="term" value="P:mRNA splicing, via spliceosome"/>
    <property type="evidence" value="ECO:0007669"/>
    <property type="project" value="TreeGrafter"/>
</dbReference>
<keyword evidence="3" id="KW-0507">mRNA processing</keyword>
<keyword evidence="6" id="KW-0508">mRNA splicing</keyword>
<comment type="similarity">
    <text evidence="2">Belongs to the CWC25 family.</text>
</comment>
<dbReference type="EMBL" id="MSZU01000074">
    <property type="protein sequence ID" value="OMP88753.1"/>
    <property type="molecule type" value="Genomic_DNA"/>
</dbReference>
<feature type="domain" description="CBF1-interacting co-repressor CIR N-terminal" evidence="9">
    <location>
        <begin position="10"/>
        <end position="46"/>
    </location>
</feature>
<feature type="compositionally biased region" description="Basic residues" evidence="8">
    <location>
        <begin position="221"/>
        <end position="244"/>
    </location>
</feature>
<dbReference type="SMART" id="SM01083">
    <property type="entry name" value="Cir_N"/>
    <property type="match status" value="1"/>
</dbReference>
<dbReference type="Proteomes" id="UP000190776">
    <property type="component" value="Unassembled WGS sequence"/>
</dbReference>
<evidence type="ECO:0000256" key="1">
    <source>
        <dbReference type="ARBA" id="ARBA00004123"/>
    </source>
</evidence>